<dbReference type="InterPro" id="IPR005471">
    <property type="entry name" value="Tscrpt_reg_IclR_N"/>
</dbReference>
<dbReference type="PANTHER" id="PTHR30136">
    <property type="entry name" value="HELIX-TURN-HELIX TRANSCRIPTIONAL REGULATOR, ICLR FAMILY"/>
    <property type="match status" value="1"/>
</dbReference>
<gene>
    <name evidence="6" type="ORF">BBD42_17345</name>
</gene>
<dbReference type="EMBL" id="CP016808">
    <property type="protein sequence ID" value="ANY68041.1"/>
    <property type="molecule type" value="Genomic_DNA"/>
</dbReference>
<dbReference type="Pfam" id="PF09339">
    <property type="entry name" value="HTH_IclR"/>
    <property type="match status" value="1"/>
</dbReference>
<protein>
    <recommendedName>
        <fullName evidence="7">IclR family transcriptional regulator</fullName>
    </recommendedName>
</protein>
<evidence type="ECO:0000259" key="5">
    <source>
        <dbReference type="PROSITE" id="PS51078"/>
    </source>
</evidence>
<dbReference type="GO" id="GO:0003700">
    <property type="term" value="F:DNA-binding transcription factor activity"/>
    <property type="evidence" value="ECO:0007669"/>
    <property type="project" value="TreeGrafter"/>
</dbReference>
<dbReference type="InterPro" id="IPR036388">
    <property type="entry name" value="WH-like_DNA-bd_sf"/>
</dbReference>
<dbReference type="InterPro" id="IPR050707">
    <property type="entry name" value="HTH_MetabolicPath_Reg"/>
</dbReference>
<dbReference type="GO" id="GO:0045892">
    <property type="term" value="P:negative regulation of DNA-templated transcription"/>
    <property type="evidence" value="ECO:0007669"/>
    <property type="project" value="TreeGrafter"/>
</dbReference>
<evidence type="ECO:0000256" key="1">
    <source>
        <dbReference type="ARBA" id="ARBA00023015"/>
    </source>
</evidence>
<dbReference type="PANTHER" id="PTHR30136:SF24">
    <property type="entry name" value="HTH-TYPE TRANSCRIPTIONAL REPRESSOR ALLR"/>
    <property type="match status" value="1"/>
</dbReference>
<dbReference type="PROSITE" id="PS51078">
    <property type="entry name" value="ICLR_ED"/>
    <property type="match status" value="1"/>
</dbReference>
<evidence type="ECO:0008006" key="7">
    <source>
        <dbReference type="Google" id="ProtNLM"/>
    </source>
</evidence>
<evidence type="ECO:0000256" key="3">
    <source>
        <dbReference type="ARBA" id="ARBA00023163"/>
    </source>
</evidence>
<sequence length="244" mass="26842">MVQSIDRAMQIIQLLMSDNSRIGWAISDISERVGLPLSTTHRLISTLVKHELVVQLPETKRYRPGLKWMEVGLQQVEQMELRTAARPIMERLAAEGKETVFLSIPYGKFSMGIDKVDGKVKLRVVEGLGERIAMHIGAPNKVMLANMKLAEAEAILIRLMDDQEKRKQLLSALPGIKKAGYAVSYAELTEGTAAIAAPIIGFGRKVVGALGIGVTTDQLTEERLDFLSKQVIERAHEITATIGG</sequence>
<feature type="domain" description="HTH iclR-type" evidence="4">
    <location>
        <begin position="2"/>
        <end position="66"/>
    </location>
</feature>
<keyword evidence="1" id="KW-0805">Transcription regulation</keyword>
<dbReference type="PROSITE" id="PS51077">
    <property type="entry name" value="HTH_ICLR"/>
    <property type="match status" value="1"/>
</dbReference>
<dbReference type="Gene3D" id="1.10.10.10">
    <property type="entry name" value="Winged helix-like DNA-binding domain superfamily/Winged helix DNA-binding domain"/>
    <property type="match status" value="1"/>
</dbReference>
<evidence type="ECO:0000259" key="4">
    <source>
        <dbReference type="PROSITE" id="PS51077"/>
    </source>
</evidence>
<dbReference type="SUPFAM" id="SSF46785">
    <property type="entry name" value="Winged helix' DNA-binding domain"/>
    <property type="match status" value="1"/>
</dbReference>
<keyword evidence="3" id="KW-0804">Transcription</keyword>
<evidence type="ECO:0000313" key="6">
    <source>
        <dbReference type="EMBL" id="ANY68041.1"/>
    </source>
</evidence>
<dbReference type="AlphaFoldDB" id="A0A1B2DK30"/>
<dbReference type="SUPFAM" id="SSF55781">
    <property type="entry name" value="GAF domain-like"/>
    <property type="match status" value="1"/>
</dbReference>
<dbReference type="GO" id="GO:0003677">
    <property type="term" value="F:DNA binding"/>
    <property type="evidence" value="ECO:0007669"/>
    <property type="project" value="UniProtKB-KW"/>
</dbReference>
<accession>A0A1B2DK30</accession>
<keyword evidence="2" id="KW-0238">DNA-binding</keyword>
<name>A0A1B2DK30_9BACL</name>
<dbReference type="InterPro" id="IPR029016">
    <property type="entry name" value="GAF-like_dom_sf"/>
</dbReference>
<evidence type="ECO:0000256" key="2">
    <source>
        <dbReference type="ARBA" id="ARBA00023125"/>
    </source>
</evidence>
<proteinExistence type="predicted"/>
<feature type="domain" description="IclR-ED" evidence="5">
    <location>
        <begin position="67"/>
        <end position="244"/>
    </location>
</feature>
<dbReference type="InterPro" id="IPR014757">
    <property type="entry name" value="Tscrpt_reg_IclR_C"/>
</dbReference>
<dbReference type="Pfam" id="PF01614">
    <property type="entry name" value="IclR_C"/>
    <property type="match status" value="1"/>
</dbReference>
<dbReference type="Gene3D" id="3.30.450.40">
    <property type="match status" value="1"/>
</dbReference>
<dbReference type="RefSeq" id="WP_099519209.1">
    <property type="nucleotide sequence ID" value="NZ_CP016808.1"/>
</dbReference>
<dbReference type="InterPro" id="IPR036390">
    <property type="entry name" value="WH_DNA-bd_sf"/>
</dbReference>
<dbReference type="SMART" id="SM00346">
    <property type="entry name" value="HTH_ICLR"/>
    <property type="match status" value="1"/>
</dbReference>
<reference evidence="6" key="1">
    <citation type="submission" date="2016-08" db="EMBL/GenBank/DDBJ databases">
        <title>Complete Genome Seqeunce of Paenibacillus sp. BIHB 4019 from tea rhizoplane.</title>
        <authorList>
            <person name="Thakur R."/>
            <person name="Swarnkar M.K."/>
            <person name="Gulati A."/>
        </authorList>
    </citation>
    <scope>NUCLEOTIDE SEQUENCE [LARGE SCALE GENOMIC DNA]</scope>
    <source>
        <strain evidence="6">BIHB4019</strain>
    </source>
</reference>
<organism evidence="6">
    <name type="scientific">Paenibacillus sp. BIHB 4019</name>
    <dbReference type="NCBI Taxonomy" id="1870819"/>
    <lineage>
        <taxon>Bacteria</taxon>
        <taxon>Bacillati</taxon>
        <taxon>Bacillota</taxon>
        <taxon>Bacilli</taxon>
        <taxon>Bacillales</taxon>
        <taxon>Paenibacillaceae</taxon>
        <taxon>Paenibacillus</taxon>
    </lineage>
</organism>